<keyword evidence="4 7" id="KW-1133">Transmembrane helix</keyword>
<sequence>MARGRTAESPDNIPTKGWKDVAFRVKDEIANDRIGLVAAGVAFYGLLALFPAITAVIAISGLLVEPSQIVEQMRSFSGLMPEEVMTIITDQATSVAGSRDGGLGLAAIVGILVALYSASKGMASLIEGLNVVYDENESRGFIQLKLVTFGLTLMLIAGLLVGLGVTLAVPAILAFANLGTLSAVFASVLPWLVLVAMTMLGLAALYHFAPSRDRPEWQWASPGAILGCLMWIVASVGFAFYVGNFGSYNESFGTLAGAIVLLMWFWISAYIVLIGAEVNAELEAQTRKDTTVGQDEPMGERDAQKADNLGEAAGK</sequence>
<evidence type="ECO:0000313" key="8">
    <source>
        <dbReference type="EMBL" id="GGA17474.1"/>
    </source>
</evidence>
<keyword evidence="2" id="KW-1003">Cell membrane</keyword>
<keyword evidence="3 7" id="KW-0812">Transmembrane</keyword>
<dbReference type="AlphaFoldDB" id="A0A916QW29"/>
<evidence type="ECO:0000313" key="9">
    <source>
        <dbReference type="Proteomes" id="UP000628017"/>
    </source>
</evidence>
<evidence type="ECO:0000256" key="2">
    <source>
        <dbReference type="ARBA" id="ARBA00022475"/>
    </source>
</evidence>
<evidence type="ECO:0000256" key="4">
    <source>
        <dbReference type="ARBA" id="ARBA00022989"/>
    </source>
</evidence>
<evidence type="ECO:0000256" key="3">
    <source>
        <dbReference type="ARBA" id="ARBA00022692"/>
    </source>
</evidence>
<dbReference type="EMBL" id="BMKA01000002">
    <property type="protein sequence ID" value="GGA17474.1"/>
    <property type="molecule type" value="Genomic_DNA"/>
</dbReference>
<protein>
    <submittedName>
        <fullName evidence="8">Ribonuclease</fullName>
    </submittedName>
</protein>
<evidence type="ECO:0000256" key="6">
    <source>
        <dbReference type="SAM" id="MobiDB-lite"/>
    </source>
</evidence>
<organism evidence="8 9">
    <name type="scientific">Neptunicoccus cionae</name>
    <dbReference type="NCBI Taxonomy" id="2035344"/>
    <lineage>
        <taxon>Bacteria</taxon>
        <taxon>Pseudomonadati</taxon>
        <taxon>Pseudomonadota</taxon>
        <taxon>Alphaproteobacteria</taxon>
        <taxon>Rhodobacterales</taxon>
        <taxon>Paracoccaceae</taxon>
        <taxon>Neptunicoccus</taxon>
    </lineage>
</organism>
<feature type="transmembrane region" description="Helical" evidence="7">
    <location>
        <begin position="101"/>
        <end position="118"/>
    </location>
</feature>
<evidence type="ECO:0000256" key="1">
    <source>
        <dbReference type="ARBA" id="ARBA00004651"/>
    </source>
</evidence>
<evidence type="ECO:0000256" key="7">
    <source>
        <dbReference type="SAM" id="Phobius"/>
    </source>
</evidence>
<dbReference type="GO" id="GO:0005886">
    <property type="term" value="C:plasma membrane"/>
    <property type="evidence" value="ECO:0007669"/>
    <property type="project" value="UniProtKB-SubCell"/>
</dbReference>
<comment type="caution">
    <text evidence="8">The sequence shown here is derived from an EMBL/GenBank/DDBJ whole genome shotgun (WGS) entry which is preliminary data.</text>
</comment>
<keyword evidence="5 7" id="KW-0472">Membrane</keyword>
<feature type="transmembrane region" description="Helical" evidence="7">
    <location>
        <begin position="220"/>
        <end position="243"/>
    </location>
</feature>
<proteinExistence type="predicted"/>
<reference evidence="8" key="2">
    <citation type="submission" date="2020-09" db="EMBL/GenBank/DDBJ databases">
        <authorList>
            <person name="Sun Q."/>
            <person name="Zhou Y."/>
        </authorList>
    </citation>
    <scope>NUCLEOTIDE SEQUENCE</scope>
    <source>
        <strain evidence="8">CGMCC 1.15880</strain>
    </source>
</reference>
<name>A0A916QW29_9RHOB</name>
<dbReference type="Proteomes" id="UP000628017">
    <property type="component" value="Unassembled WGS sequence"/>
</dbReference>
<feature type="transmembrane region" description="Helical" evidence="7">
    <location>
        <begin position="146"/>
        <end position="176"/>
    </location>
</feature>
<dbReference type="NCBIfam" id="TIGR00765">
    <property type="entry name" value="yihY_not_rbn"/>
    <property type="match status" value="1"/>
</dbReference>
<dbReference type="PANTHER" id="PTHR30213:SF0">
    <property type="entry name" value="UPF0761 MEMBRANE PROTEIN YIHY"/>
    <property type="match status" value="1"/>
</dbReference>
<feature type="transmembrane region" description="Helical" evidence="7">
    <location>
        <begin position="34"/>
        <end position="64"/>
    </location>
</feature>
<gene>
    <name evidence="8" type="ORF">GCM10011498_17600</name>
</gene>
<feature type="transmembrane region" description="Helical" evidence="7">
    <location>
        <begin position="255"/>
        <end position="278"/>
    </location>
</feature>
<dbReference type="InterPro" id="IPR017039">
    <property type="entry name" value="Virul_fac_BrkB"/>
</dbReference>
<evidence type="ECO:0000256" key="5">
    <source>
        <dbReference type="ARBA" id="ARBA00023136"/>
    </source>
</evidence>
<dbReference type="Pfam" id="PF03631">
    <property type="entry name" value="Virul_fac_BrkB"/>
    <property type="match status" value="1"/>
</dbReference>
<dbReference type="RefSeq" id="WP_188673511.1">
    <property type="nucleotide sequence ID" value="NZ_BMKA01000002.1"/>
</dbReference>
<reference evidence="8" key="1">
    <citation type="journal article" date="2014" name="Int. J. Syst. Evol. Microbiol.">
        <title>Complete genome sequence of Corynebacterium casei LMG S-19264T (=DSM 44701T), isolated from a smear-ripened cheese.</title>
        <authorList>
            <consortium name="US DOE Joint Genome Institute (JGI-PGF)"/>
            <person name="Walter F."/>
            <person name="Albersmeier A."/>
            <person name="Kalinowski J."/>
            <person name="Ruckert C."/>
        </authorList>
    </citation>
    <scope>NUCLEOTIDE SEQUENCE</scope>
    <source>
        <strain evidence="8">CGMCC 1.15880</strain>
    </source>
</reference>
<dbReference type="PANTHER" id="PTHR30213">
    <property type="entry name" value="INNER MEMBRANE PROTEIN YHJD"/>
    <property type="match status" value="1"/>
</dbReference>
<keyword evidence="9" id="KW-1185">Reference proteome</keyword>
<accession>A0A916QW29</accession>
<comment type="subcellular location">
    <subcellularLocation>
        <location evidence="1">Cell membrane</location>
        <topology evidence="1">Multi-pass membrane protein</topology>
    </subcellularLocation>
</comment>
<feature type="region of interest" description="Disordered" evidence="6">
    <location>
        <begin position="288"/>
        <end position="315"/>
    </location>
</feature>
<feature type="transmembrane region" description="Helical" evidence="7">
    <location>
        <begin position="188"/>
        <end position="208"/>
    </location>
</feature>
<dbReference type="PIRSF" id="PIRSF035875">
    <property type="entry name" value="RNase_BN"/>
    <property type="match status" value="1"/>
</dbReference>